<proteinExistence type="predicted"/>
<organism evidence="3 4">
    <name type="scientific">Candidatus Rickettsiella isopodorum</name>
    <dbReference type="NCBI Taxonomy" id="1225476"/>
    <lineage>
        <taxon>Bacteria</taxon>
        <taxon>Pseudomonadati</taxon>
        <taxon>Pseudomonadota</taxon>
        <taxon>Gammaproteobacteria</taxon>
        <taxon>Legionellales</taxon>
        <taxon>Coxiellaceae</taxon>
        <taxon>Rickettsiella</taxon>
    </lineage>
</organism>
<sequence>MRKKSIFTTVLLLSSLLTTSTIMAMSSTNHIACVKTNEQEIAALFDRWNASLKTRNPIKVNANYMENAILLATISNKPRVNNTERIAYFKGFLSKHPVGKIDSRTIKIGCNKAIDTGLYTFTLKDGKKVHSRYTFTYHWNGHKWLISSHHSSVLPEDIK</sequence>
<dbReference type="Pfam" id="PF08332">
    <property type="entry name" value="CaMKII_AD"/>
    <property type="match status" value="1"/>
</dbReference>
<dbReference type="RefSeq" id="WP_071662607.1">
    <property type="nucleotide sequence ID" value="NZ_LUKY01000033.1"/>
</dbReference>
<dbReference type="GO" id="GO:0004683">
    <property type="term" value="F:calcium/calmodulin-dependent protein kinase activity"/>
    <property type="evidence" value="ECO:0007669"/>
    <property type="project" value="InterPro"/>
</dbReference>
<evidence type="ECO:0000313" key="3">
    <source>
        <dbReference type="EMBL" id="OIZ94113.1"/>
    </source>
</evidence>
<evidence type="ECO:0000313" key="4">
    <source>
        <dbReference type="Proteomes" id="UP000183924"/>
    </source>
</evidence>
<dbReference type="PIRSF" id="PIRSF028470">
    <property type="entry name" value="UCP028470"/>
    <property type="match status" value="1"/>
</dbReference>
<dbReference type="EMBL" id="LUKY01000033">
    <property type="protein sequence ID" value="OIZ94113.1"/>
    <property type="molecule type" value="Genomic_DNA"/>
</dbReference>
<dbReference type="GO" id="GO:0005516">
    <property type="term" value="F:calmodulin binding"/>
    <property type="evidence" value="ECO:0007669"/>
    <property type="project" value="InterPro"/>
</dbReference>
<dbReference type="SUPFAM" id="SSF54427">
    <property type="entry name" value="NTF2-like"/>
    <property type="match status" value="1"/>
</dbReference>
<evidence type="ECO:0000259" key="2">
    <source>
        <dbReference type="Pfam" id="PF08332"/>
    </source>
</evidence>
<dbReference type="InterPro" id="IPR032710">
    <property type="entry name" value="NTF2-like_dom_sf"/>
</dbReference>
<dbReference type="Proteomes" id="UP000183924">
    <property type="component" value="Unassembled WGS sequence"/>
</dbReference>
<accession>A0A1J8NFK2</accession>
<feature type="chain" id="PRO_5009649129" evidence="1">
    <location>
        <begin position="25"/>
        <end position="159"/>
    </location>
</feature>
<dbReference type="OrthoDB" id="953853at2"/>
<dbReference type="InterPro" id="IPR016887">
    <property type="entry name" value="UCP028470_steroid_isom-rel"/>
</dbReference>
<evidence type="ECO:0000256" key="1">
    <source>
        <dbReference type="SAM" id="SignalP"/>
    </source>
</evidence>
<feature type="signal peptide" evidence="1">
    <location>
        <begin position="1"/>
        <end position="24"/>
    </location>
</feature>
<reference evidence="3 4" key="1">
    <citation type="submission" date="2016-03" db="EMBL/GenBank/DDBJ databases">
        <title>Comparative genomics of Rickettsiella.</title>
        <authorList>
            <person name="Chandler C."/>
            <person name="Wang Y."/>
        </authorList>
    </citation>
    <scope>NUCLEOTIDE SEQUENCE [LARGE SCALE GENOMIC DNA]</scope>
    <source>
        <strain evidence="3 4">RCFS May 2013</strain>
    </source>
</reference>
<dbReference type="AlphaFoldDB" id="A0A1J8NFK2"/>
<keyword evidence="4" id="KW-1185">Reference proteome</keyword>
<comment type="caution">
    <text evidence="3">The sequence shown here is derived from an EMBL/GenBank/DDBJ whole genome shotgun (WGS) entry which is preliminary data.</text>
</comment>
<name>A0A1J8NFK2_9COXI</name>
<dbReference type="STRING" id="1225476.A1D18_04415"/>
<feature type="domain" description="Calcium/calmodulin-dependent protein kinase II association-domain" evidence="2">
    <location>
        <begin position="38"/>
        <end position="154"/>
    </location>
</feature>
<dbReference type="Gene3D" id="3.10.450.50">
    <property type="match status" value="1"/>
</dbReference>
<gene>
    <name evidence="3" type="ORF">A1D18_04415</name>
</gene>
<dbReference type="InterPro" id="IPR013543">
    <property type="entry name" value="Ca/CaM-dep_prot_kinase-assoc"/>
</dbReference>
<protein>
    <submittedName>
        <fullName evidence="3">DUF4440 domain-containing protein</fullName>
    </submittedName>
</protein>
<keyword evidence="1" id="KW-0732">Signal</keyword>